<dbReference type="AlphaFoldDB" id="A0A0F9BJE2"/>
<organism evidence="1">
    <name type="scientific">marine sediment metagenome</name>
    <dbReference type="NCBI Taxonomy" id="412755"/>
    <lineage>
        <taxon>unclassified sequences</taxon>
        <taxon>metagenomes</taxon>
        <taxon>ecological metagenomes</taxon>
    </lineage>
</organism>
<dbReference type="EMBL" id="LAZR01048978">
    <property type="protein sequence ID" value="KKK90704.1"/>
    <property type="molecule type" value="Genomic_DNA"/>
</dbReference>
<accession>A0A0F9BJE2</accession>
<name>A0A0F9BJE2_9ZZZZ</name>
<dbReference type="InterPro" id="IPR011101">
    <property type="entry name" value="DUF5131"/>
</dbReference>
<feature type="non-terminal residue" evidence="1">
    <location>
        <position position="76"/>
    </location>
</feature>
<protein>
    <recommendedName>
        <fullName evidence="2">Radical SAM core domain-containing protein</fullName>
    </recommendedName>
</protein>
<dbReference type="InterPro" id="IPR058240">
    <property type="entry name" value="rSAM_sf"/>
</dbReference>
<sequence>MEKSKIEWTDYSLNVIKGYCPNTCSYCYSHRMYNRFKWDKTIRYDVNELKKLKTIREPSRIFVGSMIDMYHEDVHG</sequence>
<reference evidence="1" key="1">
    <citation type="journal article" date="2015" name="Nature">
        <title>Complex archaea that bridge the gap between prokaryotes and eukaryotes.</title>
        <authorList>
            <person name="Spang A."/>
            <person name="Saw J.H."/>
            <person name="Jorgensen S.L."/>
            <person name="Zaremba-Niedzwiedzka K."/>
            <person name="Martijn J."/>
            <person name="Lind A.E."/>
            <person name="van Eijk R."/>
            <person name="Schleper C."/>
            <person name="Guy L."/>
            <person name="Ettema T.J."/>
        </authorList>
    </citation>
    <scope>NUCLEOTIDE SEQUENCE</scope>
</reference>
<comment type="caution">
    <text evidence="1">The sequence shown here is derived from an EMBL/GenBank/DDBJ whole genome shotgun (WGS) entry which is preliminary data.</text>
</comment>
<gene>
    <name evidence="1" type="ORF">LCGC14_2720360</name>
</gene>
<evidence type="ECO:0000313" key="1">
    <source>
        <dbReference type="EMBL" id="KKK90704.1"/>
    </source>
</evidence>
<dbReference type="SUPFAM" id="SSF102114">
    <property type="entry name" value="Radical SAM enzymes"/>
    <property type="match status" value="1"/>
</dbReference>
<evidence type="ECO:0008006" key="2">
    <source>
        <dbReference type="Google" id="ProtNLM"/>
    </source>
</evidence>
<dbReference type="Pfam" id="PF07505">
    <property type="entry name" value="DUF5131"/>
    <property type="match status" value="1"/>
</dbReference>
<proteinExistence type="predicted"/>